<evidence type="ECO:0000313" key="3">
    <source>
        <dbReference type="EMBL" id="EDW83129.1"/>
    </source>
</evidence>
<dbReference type="EMBL" id="CH964251">
    <property type="protein sequence ID" value="EDW83129.1"/>
    <property type="molecule type" value="Genomic_DNA"/>
</dbReference>
<gene>
    <name evidence="3" type="primary">Dwil\GK22478</name>
    <name evidence="3" type="ORF">Dwil_GK22478</name>
</gene>
<dbReference type="InterPro" id="IPR052728">
    <property type="entry name" value="O2_lipid_transport_reg"/>
</dbReference>
<keyword evidence="1" id="KW-0812">Transmembrane</keyword>
<accession>B4NFR2</accession>
<keyword evidence="1" id="KW-1133">Transmembrane helix</keyword>
<feature type="transmembrane region" description="Helical" evidence="1">
    <location>
        <begin position="241"/>
        <end position="263"/>
    </location>
</feature>
<feature type="transmembrane region" description="Helical" evidence="1">
    <location>
        <begin position="374"/>
        <end position="395"/>
    </location>
</feature>
<proteinExistence type="predicted"/>
<protein>
    <recommendedName>
        <fullName evidence="2">Nose resistant-to-fluoxetine protein N-terminal domain-containing protein</fullName>
    </recommendedName>
</protein>
<dbReference type="HOGENOM" id="CLU_007874_2_2_1"/>
<dbReference type="PhylomeDB" id="B4NFR2"/>
<feature type="transmembrane region" description="Helical" evidence="1">
    <location>
        <begin position="136"/>
        <end position="160"/>
    </location>
</feature>
<feature type="transmembrane region" description="Helical" evidence="1">
    <location>
        <begin position="407"/>
        <end position="430"/>
    </location>
</feature>
<organism evidence="3 4">
    <name type="scientific">Drosophila willistoni</name>
    <name type="common">Fruit fly</name>
    <dbReference type="NCBI Taxonomy" id="7260"/>
    <lineage>
        <taxon>Eukaryota</taxon>
        <taxon>Metazoa</taxon>
        <taxon>Ecdysozoa</taxon>
        <taxon>Arthropoda</taxon>
        <taxon>Hexapoda</taxon>
        <taxon>Insecta</taxon>
        <taxon>Pterygota</taxon>
        <taxon>Neoptera</taxon>
        <taxon>Endopterygota</taxon>
        <taxon>Diptera</taxon>
        <taxon>Brachycera</taxon>
        <taxon>Muscomorpha</taxon>
        <taxon>Ephydroidea</taxon>
        <taxon>Drosophilidae</taxon>
        <taxon>Drosophila</taxon>
        <taxon>Sophophora</taxon>
    </lineage>
</organism>
<keyword evidence="3" id="KW-0808">Transferase</keyword>
<feature type="transmembrane region" description="Helical" evidence="1">
    <location>
        <begin position="485"/>
        <end position="503"/>
    </location>
</feature>
<feature type="transmembrane region" description="Helical" evidence="1">
    <location>
        <begin position="442"/>
        <end position="465"/>
    </location>
</feature>
<dbReference type="OMA" id="QHFSNYD"/>
<sequence>MADFALVTEGLTSGKIWAMRMIDSWGSLPSGVLYGNHMDLGNYDECVNINQEITSSQRVTGKYCFADVPIGSLLLGSSELDVKTAVCFPSSCSAANMDTLLRGFLNQLLGQELSEDIQMVDETSCRISEQNSFDGLTIFTIVILSVMALLVLLATLYDYFVDTKELPALIGVFSARASTRSLFRLGEGKPNPNVIDCLHGMRCMSLIWVIFFHEYMINFSLPNQNSDYILEWYKTLFSSIFTKGTFSVDTFFFITGLLLVFGGMRTLEKSKGKVNVLMMYLHRYLRLTPVVAFAILIYMRILPLLGDGPFYTGYFEDYNENCQKTWYMTLLYVHNYATKDLCLSHTWYLAADMQLYVVSVPLLIALYKWGKKAVIGIMVLIILLAICLFCEIAFAQYSIHDRTTFTLVYYASHTQASPYFIGLLFGYLLHFNRGKSFELHRLIICLGWLISLGLLLTCVFSLSAYDGIDKVLPYLEDAFHLTLARIAWPLGLCWIVFACMQGYGGPANSFLTSPLWQPLSKLSYCTYIFHMFFVALNMGITRTSTVFSDYNVMLRFWGDFGFSILLSYLIYILVEVPFGNLETLLLPTRKTAKVEGPRQN</sequence>
<dbReference type="PANTHER" id="PTHR11161:SF0">
    <property type="entry name" value="O-ACYLTRANSFERASE LIKE PROTEIN"/>
    <property type="match status" value="1"/>
</dbReference>
<dbReference type="GO" id="GO:0016747">
    <property type="term" value="F:acyltransferase activity, transferring groups other than amino-acyl groups"/>
    <property type="evidence" value="ECO:0007669"/>
    <property type="project" value="InterPro"/>
</dbReference>
<dbReference type="InParanoid" id="B4NFR2"/>
<feature type="transmembrane region" description="Helical" evidence="1">
    <location>
        <begin position="347"/>
        <end position="367"/>
    </location>
</feature>
<dbReference type="Pfam" id="PF01757">
    <property type="entry name" value="Acyl_transf_3"/>
    <property type="match status" value="1"/>
</dbReference>
<evidence type="ECO:0000259" key="2">
    <source>
        <dbReference type="SMART" id="SM00703"/>
    </source>
</evidence>
<dbReference type="Proteomes" id="UP000007798">
    <property type="component" value="Unassembled WGS sequence"/>
</dbReference>
<feature type="transmembrane region" description="Helical" evidence="1">
    <location>
        <begin position="524"/>
        <end position="540"/>
    </location>
</feature>
<keyword evidence="3" id="KW-0012">Acyltransferase</keyword>
<dbReference type="InterPro" id="IPR006621">
    <property type="entry name" value="Nose-resist-to-fluoxetine_N"/>
</dbReference>
<keyword evidence="1" id="KW-0472">Membrane</keyword>
<name>B4NFR2_DROWI</name>
<dbReference type="SMART" id="SM00703">
    <property type="entry name" value="NRF"/>
    <property type="match status" value="1"/>
</dbReference>
<keyword evidence="4" id="KW-1185">Reference proteome</keyword>
<dbReference type="Pfam" id="PF20146">
    <property type="entry name" value="NRF"/>
    <property type="match status" value="1"/>
</dbReference>
<feature type="transmembrane region" description="Helical" evidence="1">
    <location>
        <begin position="284"/>
        <end position="301"/>
    </location>
</feature>
<evidence type="ECO:0000256" key="1">
    <source>
        <dbReference type="SAM" id="Phobius"/>
    </source>
</evidence>
<dbReference type="eggNOG" id="KOG3700">
    <property type="taxonomic scope" value="Eukaryota"/>
</dbReference>
<dbReference type="PANTHER" id="PTHR11161">
    <property type="entry name" value="O-ACYLTRANSFERASE"/>
    <property type="match status" value="1"/>
</dbReference>
<evidence type="ECO:0000313" key="4">
    <source>
        <dbReference type="Proteomes" id="UP000007798"/>
    </source>
</evidence>
<dbReference type="AlphaFoldDB" id="B4NFR2"/>
<feature type="domain" description="Nose resistant-to-fluoxetine protein N-terminal" evidence="2">
    <location>
        <begin position="2"/>
        <end position="127"/>
    </location>
</feature>
<dbReference type="OrthoDB" id="118951at2759"/>
<feature type="transmembrane region" description="Helical" evidence="1">
    <location>
        <begin position="560"/>
        <end position="581"/>
    </location>
</feature>
<dbReference type="InterPro" id="IPR002656">
    <property type="entry name" value="Acyl_transf_3_dom"/>
</dbReference>
<reference evidence="3 4" key="1">
    <citation type="journal article" date="2007" name="Nature">
        <title>Evolution of genes and genomes on the Drosophila phylogeny.</title>
        <authorList>
            <consortium name="Drosophila 12 Genomes Consortium"/>
            <person name="Clark A.G."/>
            <person name="Eisen M.B."/>
            <person name="Smith D.R."/>
            <person name="Bergman C.M."/>
            <person name="Oliver B."/>
            <person name="Markow T.A."/>
            <person name="Kaufman T.C."/>
            <person name="Kellis M."/>
            <person name="Gelbart W."/>
            <person name="Iyer V.N."/>
            <person name="Pollard D.A."/>
            <person name="Sackton T.B."/>
            <person name="Larracuente A.M."/>
            <person name="Singh N.D."/>
            <person name="Abad J.P."/>
            <person name="Abt D.N."/>
            <person name="Adryan B."/>
            <person name="Aguade M."/>
            <person name="Akashi H."/>
            <person name="Anderson W.W."/>
            <person name="Aquadro C.F."/>
            <person name="Ardell D.H."/>
            <person name="Arguello R."/>
            <person name="Artieri C.G."/>
            <person name="Barbash D.A."/>
            <person name="Barker D."/>
            <person name="Barsanti P."/>
            <person name="Batterham P."/>
            <person name="Batzoglou S."/>
            <person name="Begun D."/>
            <person name="Bhutkar A."/>
            <person name="Blanco E."/>
            <person name="Bosak S.A."/>
            <person name="Bradley R.K."/>
            <person name="Brand A.D."/>
            <person name="Brent M.R."/>
            <person name="Brooks A.N."/>
            <person name="Brown R.H."/>
            <person name="Butlin R.K."/>
            <person name="Caggese C."/>
            <person name="Calvi B.R."/>
            <person name="Bernardo de Carvalho A."/>
            <person name="Caspi A."/>
            <person name="Castrezana S."/>
            <person name="Celniker S.E."/>
            <person name="Chang J.L."/>
            <person name="Chapple C."/>
            <person name="Chatterji S."/>
            <person name="Chinwalla A."/>
            <person name="Civetta A."/>
            <person name="Clifton S.W."/>
            <person name="Comeron J.M."/>
            <person name="Costello J.C."/>
            <person name="Coyne J.A."/>
            <person name="Daub J."/>
            <person name="David R.G."/>
            <person name="Delcher A.L."/>
            <person name="Delehaunty K."/>
            <person name="Do C.B."/>
            <person name="Ebling H."/>
            <person name="Edwards K."/>
            <person name="Eickbush T."/>
            <person name="Evans J.D."/>
            <person name="Filipski A."/>
            <person name="Findeiss S."/>
            <person name="Freyhult E."/>
            <person name="Fulton L."/>
            <person name="Fulton R."/>
            <person name="Garcia A.C."/>
            <person name="Gardiner A."/>
            <person name="Garfield D.A."/>
            <person name="Garvin B.E."/>
            <person name="Gibson G."/>
            <person name="Gilbert D."/>
            <person name="Gnerre S."/>
            <person name="Godfrey J."/>
            <person name="Good R."/>
            <person name="Gotea V."/>
            <person name="Gravely B."/>
            <person name="Greenberg A.J."/>
            <person name="Griffiths-Jones S."/>
            <person name="Gross S."/>
            <person name="Guigo R."/>
            <person name="Gustafson E.A."/>
            <person name="Haerty W."/>
            <person name="Hahn M.W."/>
            <person name="Halligan D.L."/>
            <person name="Halpern A.L."/>
            <person name="Halter G.M."/>
            <person name="Han M.V."/>
            <person name="Heger A."/>
            <person name="Hillier L."/>
            <person name="Hinrichs A.S."/>
            <person name="Holmes I."/>
            <person name="Hoskins R.A."/>
            <person name="Hubisz M.J."/>
            <person name="Hultmark D."/>
            <person name="Huntley M.A."/>
            <person name="Jaffe D.B."/>
            <person name="Jagadeeshan S."/>
            <person name="Jeck W.R."/>
            <person name="Johnson J."/>
            <person name="Jones C.D."/>
            <person name="Jordan W.C."/>
            <person name="Karpen G.H."/>
            <person name="Kataoka E."/>
            <person name="Keightley P.D."/>
            <person name="Kheradpour P."/>
            <person name="Kirkness E.F."/>
            <person name="Koerich L.B."/>
            <person name="Kristiansen K."/>
            <person name="Kudrna D."/>
            <person name="Kulathinal R.J."/>
            <person name="Kumar S."/>
            <person name="Kwok R."/>
            <person name="Lander E."/>
            <person name="Langley C.H."/>
            <person name="Lapoint R."/>
            <person name="Lazzaro B.P."/>
            <person name="Lee S.J."/>
            <person name="Levesque L."/>
            <person name="Li R."/>
            <person name="Lin C.F."/>
            <person name="Lin M.F."/>
            <person name="Lindblad-Toh K."/>
            <person name="Llopart A."/>
            <person name="Long M."/>
            <person name="Low L."/>
            <person name="Lozovsky E."/>
            <person name="Lu J."/>
            <person name="Luo M."/>
            <person name="Machado C.A."/>
            <person name="Makalowski W."/>
            <person name="Marzo M."/>
            <person name="Matsuda M."/>
            <person name="Matzkin L."/>
            <person name="McAllister B."/>
            <person name="McBride C.S."/>
            <person name="McKernan B."/>
            <person name="McKernan K."/>
            <person name="Mendez-Lago M."/>
            <person name="Minx P."/>
            <person name="Mollenhauer M.U."/>
            <person name="Montooth K."/>
            <person name="Mount S.M."/>
            <person name="Mu X."/>
            <person name="Myers E."/>
            <person name="Negre B."/>
            <person name="Newfeld S."/>
            <person name="Nielsen R."/>
            <person name="Noor M.A."/>
            <person name="O'Grady P."/>
            <person name="Pachter L."/>
            <person name="Papaceit M."/>
            <person name="Parisi M.J."/>
            <person name="Parisi M."/>
            <person name="Parts L."/>
            <person name="Pedersen J.S."/>
            <person name="Pesole G."/>
            <person name="Phillippy A.M."/>
            <person name="Ponting C.P."/>
            <person name="Pop M."/>
            <person name="Porcelli D."/>
            <person name="Powell J.R."/>
            <person name="Prohaska S."/>
            <person name="Pruitt K."/>
            <person name="Puig M."/>
            <person name="Quesneville H."/>
            <person name="Ram K.R."/>
            <person name="Rand D."/>
            <person name="Rasmussen M.D."/>
            <person name="Reed L.K."/>
            <person name="Reenan R."/>
            <person name="Reily A."/>
            <person name="Remington K.A."/>
            <person name="Rieger T.T."/>
            <person name="Ritchie M.G."/>
            <person name="Robin C."/>
            <person name="Rogers Y.H."/>
            <person name="Rohde C."/>
            <person name="Rozas J."/>
            <person name="Rubenfield M.J."/>
            <person name="Ruiz A."/>
            <person name="Russo S."/>
            <person name="Salzberg S.L."/>
            <person name="Sanchez-Gracia A."/>
            <person name="Saranga D.J."/>
            <person name="Sato H."/>
            <person name="Schaeffer S.W."/>
            <person name="Schatz M.C."/>
            <person name="Schlenke T."/>
            <person name="Schwartz R."/>
            <person name="Segarra C."/>
            <person name="Singh R.S."/>
            <person name="Sirot L."/>
            <person name="Sirota M."/>
            <person name="Sisneros N.B."/>
            <person name="Smith C.D."/>
            <person name="Smith T.F."/>
            <person name="Spieth J."/>
            <person name="Stage D.E."/>
            <person name="Stark A."/>
            <person name="Stephan W."/>
            <person name="Strausberg R.L."/>
            <person name="Strempel S."/>
            <person name="Sturgill D."/>
            <person name="Sutton G."/>
            <person name="Sutton G.G."/>
            <person name="Tao W."/>
            <person name="Teichmann S."/>
            <person name="Tobari Y.N."/>
            <person name="Tomimura Y."/>
            <person name="Tsolas J.M."/>
            <person name="Valente V.L."/>
            <person name="Venter E."/>
            <person name="Venter J.C."/>
            <person name="Vicario S."/>
            <person name="Vieira F.G."/>
            <person name="Vilella A.J."/>
            <person name="Villasante A."/>
            <person name="Walenz B."/>
            <person name="Wang J."/>
            <person name="Wasserman M."/>
            <person name="Watts T."/>
            <person name="Wilson D."/>
            <person name="Wilson R.K."/>
            <person name="Wing R.A."/>
            <person name="Wolfner M.F."/>
            <person name="Wong A."/>
            <person name="Wong G.K."/>
            <person name="Wu C.I."/>
            <person name="Wu G."/>
            <person name="Yamamoto D."/>
            <person name="Yang H.P."/>
            <person name="Yang S.P."/>
            <person name="Yorke J.A."/>
            <person name="Yoshida K."/>
            <person name="Zdobnov E."/>
            <person name="Zhang P."/>
            <person name="Zhang Y."/>
            <person name="Zimin A.V."/>
            <person name="Baldwin J."/>
            <person name="Abdouelleil A."/>
            <person name="Abdulkadir J."/>
            <person name="Abebe A."/>
            <person name="Abera B."/>
            <person name="Abreu J."/>
            <person name="Acer S.C."/>
            <person name="Aftuck L."/>
            <person name="Alexander A."/>
            <person name="An P."/>
            <person name="Anderson E."/>
            <person name="Anderson S."/>
            <person name="Arachi H."/>
            <person name="Azer M."/>
            <person name="Bachantsang P."/>
            <person name="Barry A."/>
            <person name="Bayul T."/>
            <person name="Berlin A."/>
            <person name="Bessette D."/>
            <person name="Bloom T."/>
            <person name="Blye J."/>
            <person name="Boguslavskiy L."/>
            <person name="Bonnet C."/>
            <person name="Boukhgalter B."/>
            <person name="Bourzgui I."/>
            <person name="Brown A."/>
            <person name="Cahill P."/>
            <person name="Channer S."/>
            <person name="Cheshatsang Y."/>
            <person name="Chuda L."/>
            <person name="Citroen M."/>
            <person name="Collymore A."/>
            <person name="Cooke P."/>
            <person name="Costello M."/>
            <person name="D'Aco K."/>
            <person name="Daza R."/>
            <person name="De Haan G."/>
            <person name="DeGray S."/>
            <person name="DeMaso C."/>
            <person name="Dhargay N."/>
            <person name="Dooley K."/>
            <person name="Dooley E."/>
            <person name="Doricent M."/>
            <person name="Dorje P."/>
            <person name="Dorjee K."/>
            <person name="Dupes A."/>
            <person name="Elong R."/>
            <person name="Falk J."/>
            <person name="Farina A."/>
            <person name="Faro S."/>
            <person name="Ferguson D."/>
            <person name="Fisher S."/>
            <person name="Foley C.D."/>
            <person name="Franke A."/>
            <person name="Friedrich D."/>
            <person name="Gadbois L."/>
            <person name="Gearin G."/>
            <person name="Gearin C.R."/>
            <person name="Giannoukos G."/>
            <person name="Goode T."/>
            <person name="Graham J."/>
            <person name="Grandbois E."/>
            <person name="Grewal S."/>
            <person name="Gyaltsen K."/>
            <person name="Hafez N."/>
            <person name="Hagos B."/>
            <person name="Hall J."/>
            <person name="Henson C."/>
            <person name="Hollinger A."/>
            <person name="Honan T."/>
            <person name="Huard M.D."/>
            <person name="Hughes L."/>
            <person name="Hurhula B."/>
            <person name="Husby M.E."/>
            <person name="Kamat A."/>
            <person name="Kanga B."/>
            <person name="Kashin S."/>
            <person name="Khazanovich D."/>
            <person name="Kisner P."/>
            <person name="Lance K."/>
            <person name="Lara M."/>
            <person name="Lee W."/>
            <person name="Lennon N."/>
            <person name="Letendre F."/>
            <person name="LeVine R."/>
            <person name="Lipovsky A."/>
            <person name="Liu X."/>
            <person name="Liu J."/>
            <person name="Liu S."/>
            <person name="Lokyitsang T."/>
            <person name="Lokyitsang Y."/>
            <person name="Lubonja R."/>
            <person name="Lui A."/>
            <person name="MacDonald P."/>
            <person name="Magnisalis V."/>
            <person name="Maru K."/>
            <person name="Matthews C."/>
            <person name="McCusker W."/>
            <person name="McDonough S."/>
            <person name="Mehta T."/>
            <person name="Meldrim J."/>
            <person name="Meneus L."/>
            <person name="Mihai O."/>
            <person name="Mihalev A."/>
            <person name="Mihova T."/>
            <person name="Mittelman R."/>
            <person name="Mlenga V."/>
            <person name="Montmayeur A."/>
            <person name="Mulrain L."/>
            <person name="Navidi A."/>
            <person name="Naylor J."/>
            <person name="Negash T."/>
            <person name="Nguyen T."/>
            <person name="Nguyen N."/>
            <person name="Nicol R."/>
            <person name="Norbu C."/>
            <person name="Norbu N."/>
            <person name="Novod N."/>
            <person name="O'Neill B."/>
            <person name="Osman S."/>
            <person name="Markiewicz E."/>
            <person name="Oyono O.L."/>
            <person name="Patti C."/>
            <person name="Phunkhang P."/>
            <person name="Pierre F."/>
            <person name="Priest M."/>
            <person name="Raghuraman S."/>
            <person name="Rege F."/>
            <person name="Reyes R."/>
            <person name="Rise C."/>
            <person name="Rogov P."/>
            <person name="Ross K."/>
            <person name="Ryan E."/>
            <person name="Settipalli S."/>
            <person name="Shea T."/>
            <person name="Sherpa N."/>
            <person name="Shi L."/>
            <person name="Shih D."/>
            <person name="Sparrow T."/>
            <person name="Spaulding J."/>
            <person name="Stalker J."/>
            <person name="Stange-Thomann N."/>
            <person name="Stavropoulos S."/>
            <person name="Stone C."/>
            <person name="Strader C."/>
            <person name="Tesfaye S."/>
            <person name="Thomson T."/>
            <person name="Thoulutsang Y."/>
            <person name="Thoulutsang D."/>
            <person name="Topham K."/>
            <person name="Topping I."/>
            <person name="Tsamla T."/>
            <person name="Vassiliev H."/>
            <person name="Vo A."/>
            <person name="Wangchuk T."/>
            <person name="Wangdi T."/>
            <person name="Weiand M."/>
            <person name="Wilkinson J."/>
            <person name="Wilson A."/>
            <person name="Yadav S."/>
            <person name="Young G."/>
            <person name="Yu Q."/>
            <person name="Zembek L."/>
            <person name="Zhong D."/>
            <person name="Zimmer A."/>
            <person name="Zwirko Z."/>
            <person name="Jaffe D.B."/>
            <person name="Alvarez P."/>
            <person name="Brockman W."/>
            <person name="Butler J."/>
            <person name="Chin C."/>
            <person name="Gnerre S."/>
            <person name="Grabherr M."/>
            <person name="Kleber M."/>
            <person name="Mauceli E."/>
            <person name="MacCallum I."/>
        </authorList>
    </citation>
    <scope>NUCLEOTIDE SEQUENCE [LARGE SCALE GENOMIC DNA]</scope>
    <source>
        <strain evidence="4">Tucson 14030-0811.24</strain>
    </source>
</reference>